<gene>
    <name evidence="2" type="ORF">T310_1099</name>
</gene>
<feature type="compositionally biased region" description="Polar residues" evidence="1">
    <location>
        <begin position="218"/>
        <end position="230"/>
    </location>
</feature>
<dbReference type="EMBL" id="LASV01000045">
    <property type="protein sequence ID" value="KKA24883.1"/>
    <property type="molecule type" value="Genomic_DNA"/>
</dbReference>
<evidence type="ECO:0000313" key="2">
    <source>
        <dbReference type="EMBL" id="KKA24883.1"/>
    </source>
</evidence>
<keyword evidence="3" id="KW-1185">Reference proteome</keyword>
<protein>
    <submittedName>
        <fullName evidence="2">Uncharacterized protein</fullName>
    </submittedName>
</protein>
<dbReference type="Proteomes" id="UP000053958">
    <property type="component" value="Unassembled WGS sequence"/>
</dbReference>
<feature type="compositionally biased region" description="Polar residues" evidence="1">
    <location>
        <begin position="238"/>
        <end position="263"/>
    </location>
</feature>
<feature type="compositionally biased region" description="Polar residues" evidence="1">
    <location>
        <begin position="143"/>
        <end position="164"/>
    </location>
</feature>
<feature type="region of interest" description="Disordered" evidence="1">
    <location>
        <begin position="143"/>
        <end position="165"/>
    </location>
</feature>
<evidence type="ECO:0000313" key="3">
    <source>
        <dbReference type="Proteomes" id="UP000053958"/>
    </source>
</evidence>
<accession>A0A0F4Z4T3</accession>
<dbReference type="GeneID" id="25313450"/>
<dbReference type="AlphaFoldDB" id="A0A0F4Z4T3"/>
<reference evidence="2 3" key="1">
    <citation type="submission" date="2015-04" db="EMBL/GenBank/DDBJ databases">
        <authorList>
            <person name="Heijne W.H."/>
            <person name="Fedorova N.D."/>
            <person name="Nierman W.C."/>
            <person name="Vollebregt A.W."/>
            <person name="Zhao Z."/>
            <person name="Wu L."/>
            <person name="Kumar M."/>
            <person name="Stam H."/>
            <person name="van den Berg M.A."/>
            <person name="Pel H.J."/>
        </authorList>
    </citation>
    <scope>NUCLEOTIDE SEQUENCE [LARGE SCALE GENOMIC DNA]</scope>
    <source>
        <strain evidence="2 3">CBS 393.64</strain>
    </source>
</reference>
<evidence type="ECO:0000256" key="1">
    <source>
        <dbReference type="SAM" id="MobiDB-lite"/>
    </source>
</evidence>
<name>A0A0F4Z4T3_RASE3</name>
<comment type="caution">
    <text evidence="2">The sequence shown here is derived from an EMBL/GenBank/DDBJ whole genome shotgun (WGS) entry which is preliminary data.</text>
</comment>
<dbReference type="RefSeq" id="XP_013331495.1">
    <property type="nucleotide sequence ID" value="XM_013476041.1"/>
</dbReference>
<sequence length="740" mass="78279">MSSVFVRYICFLGTIGGMLSTTARQIHQHGRDVIQWSNNTKSQGPELITSSANSMTDLSYMEPWTSQRSAITQPTSDLSTFPRYSMSPSRISSISEARADHGGSTAQPSAYAISVGPVTYPSRTAMSTTSEDTGFTRSTLIVTSSSTSNSPGTVETPTSQQSFLGSDVQGYVPSYSVPNTDVASMAKTTNGGSYMTPMAFTKHRNTSPHLPAEITVVTPQNSESTIQSIPESAGDSLSGLQPTTSEVTNHITQPSAGSNRVQNESGAESPSAGSSVSLADTAAPGTSSLDIDQVSTASLVLGLTISNVGARPTASTKDGDPSMGDIILGGSYTTDASALKNTTPISTFQTYWPTVLSTGSSPGSIESIHPATYSHTGRPALIDSSRTRSPVSSHLPLQAAQMTVASLRRSSLDDVLTSSDSSTVTGQTYEGAISPLAIATEFAKQDRVELGTSTGFQSHTGSGIKMKLATEESALRSSSNGTTTASLKSVVSVTQSHTTSRRSTLSTSSAGYVSYITTVITSTVVAGDIMATSSTSASSVVGDTSESHKVLKNKPPGASKTIVSGLIFDAHWLPTTVPWNLMCWQSGHLRKVRTGKIMFSVFCVFPTDIIPVILSIISVFHWKDNTTGLGRLVLIDRRVSLKVLAIMREIKQSFISPLSQSSIQLSDSDEDLSSGTEYVPSDIDEEKEYERLETQTKEPINDDLFVDPSLGSHTVSFTMQVSAPIVSTDPELTSKCEGNP</sequence>
<proteinExistence type="predicted"/>
<organism evidence="2 3">
    <name type="scientific">Rasamsonia emersonii (strain ATCC 16479 / CBS 393.64 / IMI 116815)</name>
    <dbReference type="NCBI Taxonomy" id="1408163"/>
    <lineage>
        <taxon>Eukaryota</taxon>
        <taxon>Fungi</taxon>
        <taxon>Dikarya</taxon>
        <taxon>Ascomycota</taxon>
        <taxon>Pezizomycotina</taxon>
        <taxon>Eurotiomycetes</taxon>
        <taxon>Eurotiomycetidae</taxon>
        <taxon>Eurotiales</taxon>
        <taxon>Trichocomaceae</taxon>
        <taxon>Rasamsonia</taxon>
    </lineage>
</organism>
<feature type="compositionally biased region" description="Low complexity" evidence="1">
    <location>
        <begin position="264"/>
        <end position="277"/>
    </location>
</feature>
<feature type="region of interest" description="Disordered" evidence="1">
    <location>
        <begin position="218"/>
        <end position="288"/>
    </location>
</feature>